<feature type="transmembrane region" description="Helical" evidence="10">
    <location>
        <begin position="328"/>
        <end position="349"/>
    </location>
</feature>
<dbReference type="Bgee" id="ENSOCUG00000013887">
    <property type="expression patterns" value="Expressed in skeletal muscle tissue and 8 other cell types or tissues"/>
</dbReference>
<feature type="transmembrane region" description="Helical" evidence="10">
    <location>
        <begin position="183"/>
        <end position="206"/>
    </location>
</feature>
<dbReference type="InterPro" id="IPR047123">
    <property type="entry name" value="MYADM-like"/>
</dbReference>
<dbReference type="CTD" id="255275"/>
<feature type="transmembrane region" description="Helical" evidence="10">
    <location>
        <begin position="375"/>
        <end position="394"/>
    </location>
</feature>
<dbReference type="STRING" id="9986.ENSOCUP00000011939"/>
<keyword evidence="5 8" id="KW-0472">Membrane</keyword>
<dbReference type="GO" id="GO:0005737">
    <property type="term" value="C:cytoplasm"/>
    <property type="evidence" value="ECO:0007669"/>
    <property type="project" value="Ensembl"/>
</dbReference>
<evidence type="ECO:0000256" key="8">
    <source>
        <dbReference type="PROSITE-ProRule" id="PRU00581"/>
    </source>
</evidence>
<dbReference type="KEGG" id="ocu:100342520"/>
<evidence type="ECO:0000256" key="4">
    <source>
        <dbReference type="ARBA" id="ARBA00022989"/>
    </source>
</evidence>
<feature type="transmembrane region" description="Helical" evidence="10">
    <location>
        <begin position="152"/>
        <end position="171"/>
    </location>
</feature>
<dbReference type="FunCoup" id="G1T6B0">
    <property type="interactions" value="161"/>
</dbReference>
<feature type="transmembrane region" description="Helical" evidence="10">
    <location>
        <begin position="226"/>
        <end position="245"/>
    </location>
</feature>
<protein>
    <recommendedName>
        <fullName evidence="7">Myeloid-associated differentiation marker-like protein 2</fullName>
    </recommendedName>
</protein>
<sequence length="404" mass="43236">MQRLQPWSRAVPAAKGLRAPAGAPPRTRQGPGSDVPEVGLARGLLFRGSDGCCLFIVRGGGQPRTGGRGCLLQCHHCHRCRRLPAPATAAGDRHRVRMGSSMEPPGGGYLHLGAVTSPVGTARVLQLAFGCTTLSLVAHRGGFTGAQGTFCMAAWGFCFALSLLVVACEFTRLHGCLRLSWGNFTAAFAMLATLLSATAAVLYPLYFTRLECPPEPAGCTARDFRLAASVFAGLLFLAYAAEVALTRARPGQVASYMATVSGLLKIVQAFVACIIFGALVHDTHYGRYVATQWCVAVYSLCFLATVAVVVLSVTGLTGGLGCPFDRLVVVYTFLAVLLYLSAAVIWPVFCFDPKYGEPGRPRDCPRGSCPWDSQLVVAIFTYVNLLLYIADLAYSQRIRFVPTL</sequence>
<evidence type="ECO:0000256" key="9">
    <source>
        <dbReference type="SAM" id="MobiDB-lite"/>
    </source>
</evidence>
<dbReference type="PANTHER" id="PTHR17068">
    <property type="entry name" value="MYELOID-ASSOCIATED DIFFERENTIATION MARKER MYADM FAMILY MEMBER"/>
    <property type="match status" value="1"/>
</dbReference>
<dbReference type="AlphaFoldDB" id="G1T6B0"/>
<dbReference type="GeneID" id="100342520"/>
<dbReference type="PaxDb" id="9986-ENSOCUP00000011939"/>
<name>G1T6B0_RABIT</name>
<reference evidence="12" key="2">
    <citation type="submission" date="2025-08" db="UniProtKB">
        <authorList>
            <consortium name="Ensembl"/>
        </authorList>
    </citation>
    <scope>IDENTIFICATION</scope>
    <source>
        <strain evidence="12">Thorbecke</strain>
    </source>
</reference>
<feature type="transmembrane region" description="Helical" evidence="10">
    <location>
        <begin position="295"/>
        <end position="316"/>
    </location>
</feature>
<dbReference type="OrthoDB" id="8737882at2759"/>
<reference evidence="12" key="3">
    <citation type="submission" date="2025-09" db="UniProtKB">
        <authorList>
            <consortium name="Ensembl"/>
        </authorList>
    </citation>
    <scope>IDENTIFICATION</scope>
    <source>
        <strain evidence="12">Thorbecke</strain>
    </source>
</reference>
<reference evidence="12 13" key="1">
    <citation type="journal article" date="2011" name="Nature">
        <title>A high-resolution map of human evolutionary constraint using 29 mammals.</title>
        <authorList>
            <person name="Lindblad-Toh K."/>
            <person name="Garber M."/>
            <person name="Zuk O."/>
            <person name="Lin M.F."/>
            <person name="Parker B.J."/>
            <person name="Washietl S."/>
            <person name="Kheradpour P."/>
            <person name="Ernst J."/>
            <person name="Jordan G."/>
            <person name="Mauceli E."/>
            <person name="Ward L.D."/>
            <person name="Lowe C.B."/>
            <person name="Holloway A.K."/>
            <person name="Clamp M."/>
            <person name="Gnerre S."/>
            <person name="Alfoldi J."/>
            <person name="Beal K."/>
            <person name="Chang J."/>
            <person name="Clawson H."/>
            <person name="Cuff J."/>
            <person name="Di Palma F."/>
            <person name="Fitzgerald S."/>
            <person name="Flicek P."/>
            <person name="Guttman M."/>
            <person name="Hubisz M.J."/>
            <person name="Jaffe D.B."/>
            <person name="Jungreis I."/>
            <person name="Kent W.J."/>
            <person name="Kostka D."/>
            <person name="Lara M."/>
            <person name="Martins A.L."/>
            <person name="Massingham T."/>
            <person name="Moltke I."/>
            <person name="Raney B.J."/>
            <person name="Rasmussen M.D."/>
            <person name="Robinson J."/>
            <person name="Stark A."/>
            <person name="Vilella A.J."/>
            <person name="Wen J."/>
            <person name="Xie X."/>
            <person name="Zody M.C."/>
            <person name="Baldwin J."/>
            <person name="Bloom T."/>
            <person name="Chin C.W."/>
            <person name="Heiman D."/>
            <person name="Nicol R."/>
            <person name="Nusbaum C."/>
            <person name="Young S."/>
            <person name="Wilkinson J."/>
            <person name="Worley K.C."/>
            <person name="Kovar C.L."/>
            <person name="Muzny D.M."/>
            <person name="Gibbs R.A."/>
            <person name="Cree A."/>
            <person name="Dihn H.H."/>
            <person name="Fowler G."/>
            <person name="Jhangiani S."/>
            <person name="Joshi V."/>
            <person name="Lee S."/>
            <person name="Lewis L.R."/>
            <person name="Nazareth L.V."/>
            <person name="Okwuonu G."/>
            <person name="Santibanez J."/>
            <person name="Warren W.C."/>
            <person name="Mardis E.R."/>
            <person name="Weinstock G.M."/>
            <person name="Wilson R.K."/>
            <person name="Delehaunty K."/>
            <person name="Dooling D."/>
            <person name="Fronik C."/>
            <person name="Fulton L."/>
            <person name="Fulton B."/>
            <person name="Graves T."/>
            <person name="Minx P."/>
            <person name="Sodergren E."/>
            <person name="Birney E."/>
            <person name="Margulies E.H."/>
            <person name="Herrero J."/>
            <person name="Green E.D."/>
            <person name="Haussler D."/>
            <person name="Siepel A."/>
            <person name="Goldman N."/>
            <person name="Pollard K.S."/>
            <person name="Pedersen J.S."/>
            <person name="Lander E.S."/>
            <person name="Kellis M."/>
        </authorList>
    </citation>
    <scope>NUCLEOTIDE SEQUENCE [LARGE SCALE GENOMIC DNA]</scope>
    <source>
        <strain evidence="13">Thorbecke</strain>
    </source>
</reference>
<dbReference type="Pfam" id="PF01284">
    <property type="entry name" value="MARVEL"/>
    <property type="match status" value="2"/>
</dbReference>
<comment type="similarity">
    <text evidence="6">Belongs to the MAL family.</text>
</comment>
<dbReference type="GeneTree" id="ENSGT00950000182933"/>
<feature type="transmembrane region" description="Helical" evidence="10">
    <location>
        <begin position="257"/>
        <end position="280"/>
    </location>
</feature>
<evidence type="ECO:0000256" key="6">
    <source>
        <dbReference type="ARBA" id="ARBA00034721"/>
    </source>
</evidence>
<comment type="subcellular location">
    <subcellularLocation>
        <location evidence="1">Membrane</location>
        <topology evidence="1">Multi-pass membrane protein</topology>
    </subcellularLocation>
</comment>
<dbReference type="HOGENOM" id="CLU_068368_0_0_1"/>
<keyword evidence="2 8" id="KW-0812">Transmembrane</keyword>
<organism evidence="12 13">
    <name type="scientific">Oryctolagus cuniculus</name>
    <name type="common">Rabbit</name>
    <dbReference type="NCBI Taxonomy" id="9986"/>
    <lineage>
        <taxon>Eukaryota</taxon>
        <taxon>Metazoa</taxon>
        <taxon>Chordata</taxon>
        <taxon>Craniata</taxon>
        <taxon>Vertebrata</taxon>
        <taxon>Euteleostomi</taxon>
        <taxon>Mammalia</taxon>
        <taxon>Eutheria</taxon>
        <taxon>Euarchontoglires</taxon>
        <taxon>Glires</taxon>
        <taxon>Lagomorpha</taxon>
        <taxon>Leporidae</taxon>
        <taxon>Oryctolagus</taxon>
    </lineage>
</organism>
<gene>
    <name evidence="12" type="primary">MYADML2</name>
</gene>
<keyword evidence="3" id="KW-0677">Repeat</keyword>
<dbReference type="eggNOG" id="KOG4788">
    <property type="taxonomic scope" value="Eukaryota"/>
</dbReference>
<feature type="domain" description="MARVEL" evidence="11">
    <location>
        <begin position="256"/>
        <end position="400"/>
    </location>
</feature>
<dbReference type="GO" id="GO:0016020">
    <property type="term" value="C:membrane"/>
    <property type="evidence" value="ECO:0007669"/>
    <property type="project" value="UniProtKB-SubCell"/>
</dbReference>
<evidence type="ECO:0000256" key="1">
    <source>
        <dbReference type="ARBA" id="ARBA00004141"/>
    </source>
</evidence>
<evidence type="ECO:0000259" key="11">
    <source>
        <dbReference type="PROSITE" id="PS51225"/>
    </source>
</evidence>
<proteinExistence type="inferred from homology"/>
<evidence type="ECO:0000313" key="12">
    <source>
        <dbReference type="Ensembl" id="ENSOCUP00000011939.3"/>
    </source>
</evidence>
<evidence type="ECO:0000256" key="3">
    <source>
        <dbReference type="ARBA" id="ARBA00022737"/>
    </source>
</evidence>
<feature type="domain" description="MARVEL" evidence="11">
    <location>
        <begin position="114"/>
        <end position="251"/>
    </location>
</feature>
<dbReference type="PANTHER" id="PTHR17068:SF5">
    <property type="entry name" value="MYELOID-ASSOCIATED DIFFERENTIATION MARKER-LIKE PROTEIN 2"/>
    <property type="match status" value="1"/>
</dbReference>
<dbReference type="PROSITE" id="PS51225">
    <property type="entry name" value="MARVEL"/>
    <property type="match status" value="2"/>
</dbReference>
<dbReference type="InterPro" id="IPR008253">
    <property type="entry name" value="Marvel"/>
</dbReference>
<dbReference type="Proteomes" id="UP000001811">
    <property type="component" value="Unplaced"/>
</dbReference>
<evidence type="ECO:0000256" key="2">
    <source>
        <dbReference type="ARBA" id="ARBA00022692"/>
    </source>
</evidence>
<evidence type="ECO:0000256" key="7">
    <source>
        <dbReference type="ARBA" id="ARBA00040733"/>
    </source>
</evidence>
<keyword evidence="13" id="KW-1185">Reference proteome</keyword>
<feature type="region of interest" description="Disordered" evidence="9">
    <location>
        <begin position="1"/>
        <end position="36"/>
    </location>
</feature>
<evidence type="ECO:0000256" key="10">
    <source>
        <dbReference type="SAM" id="Phobius"/>
    </source>
</evidence>
<keyword evidence="4 10" id="KW-1133">Transmembrane helix</keyword>
<accession>G1T6B0</accession>
<evidence type="ECO:0000313" key="13">
    <source>
        <dbReference type="Proteomes" id="UP000001811"/>
    </source>
</evidence>
<dbReference type="Ensembl" id="ENSOCUT00000013882.3">
    <property type="protein sequence ID" value="ENSOCUP00000011939.3"/>
    <property type="gene ID" value="ENSOCUG00000013887.3"/>
</dbReference>
<evidence type="ECO:0000256" key="5">
    <source>
        <dbReference type="ARBA" id="ARBA00023136"/>
    </source>
</evidence>
<dbReference type="InParanoid" id="G1T6B0"/>